<organism evidence="2 3">
    <name type="scientific">Clavibacter michiganensis</name>
    <dbReference type="NCBI Taxonomy" id="28447"/>
    <lineage>
        <taxon>Bacteria</taxon>
        <taxon>Bacillati</taxon>
        <taxon>Actinomycetota</taxon>
        <taxon>Actinomycetes</taxon>
        <taxon>Micrococcales</taxon>
        <taxon>Microbacteriaceae</taxon>
        <taxon>Clavibacter</taxon>
    </lineage>
</organism>
<dbReference type="Proteomes" id="UP000195011">
    <property type="component" value="Unassembled WGS sequence"/>
</dbReference>
<evidence type="ECO:0000313" key="2">
    <source>
        <dbReference type="EMBL" id="OUE25011.1"/>
    </source>
</evidence>
<dbReference type="InterPro" id="IPR008523">
    <property type="entry name" value="DUF805"/>
</dbReference>
<comment type="caution">
    <text evidence="2">The sequence shown here is derived from an EMBL/GenBank/DDBJ whole genome shotgun (WGS) entry which is preliminary data.</text>
</comment>
<dbReference type="AlphaFoldDB" id="A0A251YL92"/>
<dbReference type="GO" id="GO:0005886">
    <property type="term" value="C:plasma membrane"/>
    <property type="evidence" value="ECO:0007669"/>
    <property type="project" value="TreeGrafter"/>
</dbReference>
<keyword evidence="1" id="KW-0812">Transmembrane</keyword>
<evidence type="ECO:0000313" key="3">
    <source>
        <dbReference type="Proteomes" id="UP000195011"/>
    </source>
</evidence>
<feature type="transmembrane region" description="Helical" evidence="1">
    <location>
        <begin position="85"/>
        <end position="103"/>
    </location>
</feature>
<keyword evidence="1" id="KW-0472">Membrane</keyword>
<dbReference type="Pfam" id="PF05656">
    <property type="entry name" value="DUF805"/>
    <property type="match status" value="1"/>
</dbReference>
<name>A0A251YL92_9MICO</name>
<dbReference type="PANTHER" id="PTHR34980">
    <property type="entry name" value="INNER MEMBRANE PROTEIN-RELATED-RELATED"/>
    <property type="match status" value="1"/>
</dbReference>
<proteinExistence type="predicted"/>
<protein>
    <submittedName>
        <fullName evidence="2">Inner membrane protein YhaH</fullName>
    </submittedName>
</protein>
<feature type="transmembrane region" description="Helical" evidence="1">
    <location>
        <begin position="45"/>
        <end position="65"/>
    </location>
</feature>
<reference evidence="2 3" key="1">
    <citation type="submission" date="2016-08" db="EMBL/GenBank/DDBJ databases">
        <title>Genome sequence of Clavibacter michiganensis spp strain CFBP8017.</title>
        <authorList>
            <person name="Thapa S.P."/>
            <person name="Coaker G."/>
            <person name="Jacques M.-A."/>
        </authorList>
    </citation>
    <scope>NUCLEOTIDE SEQUENCE [LARGE SCALE GENOMIC DNA]</scope>
    <source>
        <strain evidence="2">CFBP8017</strain>
    </source>
</reference>
<gene>
    <name evidence="2" type="primary">yhaH</name>
    <name evidence="2" type="ORF">BFL36_05575</name>
</gene>
<dbReference type="EMBL" id="MDJY01000031">
    <property type="protein sequence ID" value="OUE25011.1"/>
    <property type="molecule type" value="Genomic_DNA"/>
</dbReference>
<keyword evidence="1" id="KW-1133">Transmembrane helix</keyword>
<evidence type="ECO:0000256" key="1">
    <source>
        <dbReference type="SAM" id="Phobius"/>
    </source>
</evidence>
<dbReference type="PANTHER" id="PTHR34980:SF2">
    <property type="entry name" value="INNER MEMBRANE PROTEIN YHAH-RELATED"/>
    <property type="match status" value="1"/>
</dbReference>
<feature type="transmembrane region" description="Helical" evidence="1">
    <location>
        <begin position="115"/>
        <end position="134"/>
    </location>
</feature>
<accession>A0A251YL92</accession>
<dbReference type="RefSeq" id="WP_086516998.1">
    <property type="nucleotide sequence ID" value="NZ_MDJY01000031.1"/>
</dbReference>
<sequence>MTAAMTPGSRPPLELPFPGAPWAEAMRRFFLKYATFRGRASRSEYWWWILTAVVATTALRTLSSLTTGDLGSLGLGDPVAIRDPWSGVLAVAQLAVFVPSLAVSWRRLHDIDRTGAWIFIVFLPIAGLIVYVVMTATGSRPSGARYD</sequence>